<dbReference type="InterPro" id="IPR001576">
    <property type="entry name" value="Phosphoglycerate_kinase"/>
</dbReference>
<evidence type="ECO:0000256" key="1">
    <source>
        <dbReference type="ARBA" id="ARBA00000642"/>
    </source>
</evidence>
<evidence type="ECO:0000313" key="12">
    <source>
        <dbReference type="Proteomes" id="UP000649617"/>
    </source>
</evidence>
<keyword evidence="5" id="KW-0808">Transferase</keyword>
<gene>
    <name evidence="11" type="primary">pgk</name>
    <name evidence="11" type="ORF">SPIL2461_LOCUS5713</name>
</gene>
<keyword evidence="6" id="KW-0547">Nucleotide-binding</keyword>
<dbReference type="GO" id="GO:0005829">
    <property type="term" value="C:cytosol"/>
    <property type="evidence" value="ECO:0007669"/>
    <property type="project" value="TreeGrafter"/>
</dbReference>
<name>A0A812MWX2_SYMPI</name>
<evidence type="ECO:0000256" key="2">
    <source>
        <dbReference type="ARBA" id="ARBA00001946"/>
    </source>
</evidence>
<dbReference type="GO" id="GO:0004618">
    <property type="term" value="F:phosphoglycerate kinase activity"/>
    <property type="evidence" value="ECO:0007669"/>
    <property type="project" value="UniProtKB-EC"/>
</dbReference>
<dbReference type="Pfam" id="PF00162">
    <property type="entry name" value="PGK"/>
    <property type="match status" value="1"/>
</dbReference>
<comment type="caution">
    <text evidence="11">The sequence shown here is derived from an EMBL/GenBank/DDBJ whole genome shotgun (WGS) entry which is preliminary data.</text>
</comment>
<evidence type="ECO:0000256" key="10">
    <source>
        <dbReference type="SAM" id="MobiDB-lite"/>
    </source>
</evidence>
<comment type="catalytic activity">
    <reaction evidence="1">
        <text>(2R)-3-phosphoglycerate + ATP = (2R)-3-phospho-glyceroyl phosphate + ADP</text>
        <dbReference type="Rhea" id="RHEA:14801"/>
        <dbReference type="ChEBI" id="CHEBI:30616"/>
        <dbReference type="ChEBI" id="CHEBI:57604"/>
        <dbReference type="ChEBI" id="CHEBI:58272"/>
        <dbReference type="ChEBI" id="CHEBI:456216"/>
        <dbReference type="EC" id="2.7.2.3"/>
    </reaction>
</comment>
<dbReference type="GO" id="GO:0006096">
    <property type="term" value="P:glycolytic process"/>
    <property type="evidence" value="ECO:0007669"/>
    <property type="project" value="InterPro"/>
</dbReference>
<feature type="compositionally biased region" description="Acidic residues" evidence="10">
    <location>
        <begin position="653"/>
        <end position="677"/>
    </location>
</feature>
<dbReference type="SUPFAM" id="SSF53748">
    <property type="entry name" value="Phosphoglycerate kinase"/>
    <property type="match status" value="1"/>
</dbReference>
<reference evidence="11" key="1">
    <citation type="submission" date="2021-02" db="EMBL/GenBank/DDBJ databases">
        <authorList>
            <person name="Dougan E. K."/>
            <person name="Rhodes N."/>
            <person name="Thang M."/>
            <person name="Chan C."/>
        </authorList>
    </citation>
    <scope>NUCLEOTIDE SEQUENCE</scope>
</reference>
<comment type="cofactor">
    <cofactor evidence="2">
        <name>Mg(2+)</name>
        <dbReference type="ChEBI" id="CHEBI:18420"/>
    </cofactor>
</comment>
<keyword evidence="7" id="KW-0418">Kinase</keyword>
<keyword evidence="8" id="KW-0067">ATP-binding</keyword>
<feature type="region of interest" description="Disordered" evidence="10">
    <location>
        <begin position="319"/>
        <end position="339"/>
    </location>
</feature>
<protein>
    <recommendedName>
        <fullName evidence="4">phosphoglycerate kinase</fullName>
        <ecNumber evidence="4">2.7.2.3</ecNumber>
    </recommendedName>
</protein>
<dbReference type="GO" id="GO:0006094">
    <property type="term" value="P:gluconeogenesis"/>
    <property type="evidence" value="ECO:0007669"/>
    <property type="project" value="TreeGrafter"/>
</dbReference>
<keyword evidence="12" id="KW-1185">Reference proteome</keyword>
<keyword evidence="9" id="KW-0460">Magnesium</keyword>
<feature type="region of interest" description="Disordered" evidence="10">
    <location>
        <begin position="98"/>
        <end position="134"/>
    </location>
</feature>
<dbReference type="EC" id="2.7.2.3" evidence="4"/>
<dbReference type="OrthoDB" id="10263316at2759"/>
<evidence type="ECO:0000256" key="5">
    <source>
        <dbReference type="ARBA" id="ARBA00022679"/>
    </source>
</evidence>
<dbReference type="EMBL" id="CAJNIZ010008224">
    <property type="protein sequence ID" value="CAE7265435.1"/>
    <property type="molecule type" value="Genomic_DNA"/>
</dbReference>
<evidence type="ECO:0000256" key="4">
    <source>
        <dbReference type="ARBA" id="ARBA00013061"/>
    </source>
</evidence>
<evidence type="ECO:0000256" key="7">
    <source>
        <dbReference type="ARBA" id="ARBA00022777"/>
    </source>
</evidence>
<dbReference type="Gene3D" id="3.40.50.1260">
    <property type="entry name" value="Phosphoglycerate kinase, N-terminal domain"/>
    <property type="match status" value="1"/>
</dbReference>
<dbReference type="GO" id="GO:0043531">
    <property type="term" value="F:ADP binding"/>
    <property type="evidence" value="ECO:0007669"/>
    <property type="project" value="TreeGrafter"/>
</dbReference>
<feature type="compositionally biased region" description="Acidic residues" evidence="10">
    <location>
        <begin position="322"/>
        <end position="334"/>
    </location>
</feature>
<evidence type="ECO:0000256" key="9">
    <source>
        <dbReference type="ARBA" id="ARBA00022842"/>
    </source>
</evidence>
<evidence type="ECO:0000256" key="3">
    <source>
        <dbReference type="ARBA" id="ARBA00008982"/>
    </source>
</evidence>
<dbReference type="InterPro" id="IPR015824">
    <property type="entry name" value="Phosphoglycerate_kinase_N"/>
</dbReference>
<evidence type="ECO:0000313" key="11">
    <source>
        <dbReference type="EMBL" id="CAE7265435.1"/>
    </source>
</evidence>
<dbReference type="PANTHER" id="PTHR11406">
    <property type="entry name" value="PHOSPHOGLYCERATE KINASE"/>
    <property type="match status" value="1"/>
</dbReference>
<dbReference type="AlphaFoldDB" id="A0A812MWX2"/>
<dbReference type="GO" id="GO:0005524">
    <property type="term" value="F:ATP binding"/>
    <property type="evidence" value="ECO:0007669"/>
    <property type="project" value="UniProtKB-KW"/>
</dbReference>
<dbReference type="InterPro" id="IPR036043">
    <property type="entry name" value="Phosphoglycerate_kinase_sf"/>
</dbReference>
<dbReference type="Proteomes" id="UP000649617">
    <property type="component" value="Unassembled WGS sequence"/>
</dbReference>
<accession>A0A812MWX2</accession>
<evidence type="ECO:0000256" key="8">
    <source>
        <dbReference type="ARBA" id="ARBA00022840"/>
    </source>
</evidence>
<feature type="compositionally biased region" description="Basic and acidic residues" evidence="10">
    <location>
        <begin position="678"/>
        <end position="693"/>
    </location>
</feature>
<feature type="region of interest" description="Disordered" evidence="10">
    <location>
        <begin position="647"/>
        <end position="694"/>
    </location>
</feature>
<dbReference type="PANTHER" id="PTHR11406:SF23">
    <property type="entry name" value="PHOSPHOGLYCERATE KINASE 1, CHLOROPLASTIC-RELATED"/>
    <property type="match status" value="1"/>
</dbReference>
<comment type="similarity">
    <text evidence="3">Belongs to the phosphoglycerate kinase family.</text>
</comment>
<evidence type="ECO:0000256" key="6">
    <source>
        <dbReference type="ARBA" id="ARBA00022741"/>
    </source>
</evidence>
<proteinExistence type="inferred from homology"/>
<organism evidence="11 12">
    <name type="scientific">Symbiodinium pilosum</name>
    <name type="common">Dinoflagellate</name>
    <dbReference type="NCBI Taxonomy" id="2952"/>
    <lineage>
        <taxon>Eukaryota</taxon>
        <taxon>Sar</taxon>
        <taxon>Alveolata</taxon>
        <taxon>Dinophyceae</taxon>
        <taxon>Suessiales</taxon>
        <taxon>Symbiodiniaceae</taxon>
        <taxon>Symbiodinium</taxon>
    </lineage>
</organism>
<sequence length="748" mass="81002">MNGSAIIGDAHWERRAALQAHMVKEQTVSLASELAEDIVASAVTDGWKLLPPPLPDLSQPAVQERLFEEVNGADGLFWSHNAWTIFSELQEKVDRAVPSNAPADTGQGEPSFEPPQGARGLRPVPKVEPPAAEPMTPVERLDVPSLKRMQAQIDRLPNPEPDENGIVPRSAKSELQWELDRAARWARRQPLERSPLWWLAYETMLEIASVLPGKWAATRQRNGLEPLPFLVPPDDDASPEEVEEYNQKLEERKAKLAPEEKEAEVRDIFCRGFMKNKFGPACTRFEVVAQEATVMARISRAGALSLADRLRPYLGQASAEAPEGDELEEGEEAPADTQDLGDGVLVSMAAIEGELADFIETMQLPIRASAAEEEAAKAELDKPVAVDEDGKETIPAPLLIILGGGFSAQDQEETLLKKLELLIGLSRFAEHEKGGVHVFMGGALASYVLSGVLGMSMGLGAMNGAIKASLREALLEVMRMGVSISLPLDLVCEELASTEDGDEAAEPQDANSGLAAPLAAAWRQVASTPLFLGYSDCRECYVSVDTQHGILHLQKCEPGELPRSQDAPEEDAAPIEADGEAATTPAVTTSGIPDAWTVRDIGPAAVEQLRMLLRRSRGAIWNGALGCHEEEKWQKGTHELIGLLEGRLTGAGEAEEDEEDEEEEEEDEEGDEGEDEEAKPRKEPKVPKERPAEFEVAAVLGHDSSRLLSEMAENPALVSFVSATGEGLLRILRGTPLPGPSAKKQAAA</sequence>